<accession>A0A0D0BNX0</accession>
<dbReference type="Proteomes" id="UP000053593">
    <property type="component" value="Unassembled WGS sequence"/>
</dbReference>
<organism evidence="1 2">
    <name type="scientific">Collybiopsis luxurians FD-317 M1</name>
    <dbReference type="NCBI Taxonomy" id="944289"/>
    <lineage>
        <taxon>Eukaryota</taxon>
        <taxon>Fungi</taxon>
        <taxon>Dikarya</taxon>
        <taxon>Basidiomycota</taxon>
        <taxon>Agaricomycotina</taxon>
        <taxon>Agaricomycetes</taxon>
        <taxon>Agaricomycetidae</taxon>
        <taxon>Agaricales</taxon>
        <taxon>Marasmiineae</taxon>
        <taxon>Omphalotaceae</taxon>
        <taxon>Collybiopsis</taxon>
        <taxon>Collybiopsis luxurians</taxon>
    </lineage>
</organism>
<proteinExistence type="predicted"/>
<protein>
    <submittedName>
        <fullName evidence="1">Uncharacterized protein</fullName>
    </submittedName>
</protein>
<reference evidence="1 2" key="1">
    <citation type="submission" date="2014-04" db="EMBL/GenBank/DDBJ databases">
        <title>Evolutionary Origins and Diversification of the Mycorrhizal Mutualists.</title>
        <authorList>
            <consortium name="DOE Joint Genome Institute"/>
            <consortium name="Mycorrhizal Genomics Consortium"/>
            <person name="Kohler A."/>
            <person name="Kuo A."/>
            <person name="Nagy L.G."/>
            <person name="Floudas D."/>
            <person name="Copeland A."/>
            <person name="Barry K.W."/>
            <person name="Cichocki N."/>
            <person name="Veneault-Fourrey C."/>
            <person name="LaButti K."/>
            <person name="Lindquist E.A."/>
            <person name="Lipzen A."/>
            <person name="Lundell T."/>
            <person name="Morin E."/>
            <person name="Murat C."/>
            <person name="Riley R."/>
            <person name="Ohm R."/>
            <person name="Sun H."/>
            <person name="Tunlid A."/>
            <person name="Henrissat B."/>
            <person name="Grigoriev I.V."/>
            <person name="Hibbett D.S."/>
            <person name="Martin F."/>
        </authorList>
    </citation>
    <scope>NUCLEOTIDE SEQUENCE [LARGE SCALE GENOMIC DNA]</scope>
    <source>
        <strain evidence="1 2">FD-317 M1</strain>
    </source>
</reference>
<dbReference type="HOGENOM" id="CLU_1932530_0_0_1"/>
<feature type="non-terminal residue" evidence="1">
    <location>
        <position position="1"/>
    </location>
</feature>
<name>A0A0D0BNX0_9AGAR</name>
<dbReference type="EMBL" id="KN834795">
    <property type="protein sequence ID" value="KIK56736.1"/>
    <property type="molecule type" value="Genomic_DNA"/>
</dbReference>
<dbReference type="AlphaFoldDB" id="A0A0D0BNX0"/>
<sequence>GTHTLIPVSLHLTPILKYPLISQPETLYAFLVPSILRAIALSLAADSLCSVLFTNQSVLSMTPTLSLSPPSPLRSLRTPTIINGLSRWVETGAAVGSICLARGVFDEEEGPYEVGEGECDEYVVYTVIRGM</sequence>
<evidence type="ECO:0000313" key="1">
    <source>
        <dbReference type="EMBL" id="KIK56736.1"/>
    </source>
</evidence>
<keyword evidence="2" id="KW-1185">Reference proteome</keyword>
<gene>
    <name evidence="1" type="ORF">GYMLUDRAFT_46879</name>
</gene>
<evidence type="ECO:0000313" key="2">
    <source>
        <dbReference type="Proteomes" id="UP000053593"/>
    </source>
</evidence>